<evidence type="ECO:0000313" key="2">
    <source>
        <dbReference type="EMBL" id="KAJ4403577.1"/>
    </source>
</evidence>
<sequence>MVLTLPLCYTTLSWRWSSASLREASSPGIEKQLWVKGQKKVSVPEEIQQGRIPPCWATSELLELRRVGEKALLPLLGSSAVGDARVVVVGGDDTTEQQDVDGGTEGPEEGVH</sequence>
<accession>A0A9W8ZCG1</accession>
<reference evidence="2" key="1">
    <citation type="submission" date="2022-10" db="EMBL/GenBank/DDBJ databases">
        <title>Tapping the CABI collections for fungal endophytes: first genome assemblies for Collariella, Neodidymelliopsis, Ascochyta clinopodiicola, Didymella pomorum, Didymosphaeria variabile, Neocosmospora piperis and Neocucurbitaria cava.</title>
        <authorList>
            <person name="Hill R."/>
        </authorList>
    </citation>
    <scope>NUCLEOTIDE SEQUENCE</scope>
    <source>
        <strain evidence="2">IMI 355091</strain>
    </source>
</reference>
<comment type="caution">
    <text evidence="2">The sequence shown here is derived from an EMBL/GenBank/DDBJ whole genome shotgun (WGS) entry which is preliminary data.</text>
</comment>
<organism evidence="2 3">
    <name type="scientific">Didymella pomorum</name>
    <dbReference type="NCBI Taxonomy" id="749634"/>
    <lineage>
        <taxon>Eukaryota</taxon>
        <taxon>Fungi</taxon>
        <taxon>Dikarya</taxon>
        <taxon>Ascomycota</taxon>
        <taxon>Pezizomycotina</taxon>
        <taxon>Dothideomycetes</taxon>
        <taxon>Pleosporomycetidae</taxon>
        <taxon>Pleosporales</taxon>
        <taxon>Pleosporineae</taxon>
        <taxon>Didymellaceae</taxon>
        <taxon>Didymella</taxon>
    </lineage>
</organism>
<evidence type="ECO:0000313" key="3">
    <source>
        <dbReference type="Proteomes" id="UP001140510"/>
    </source>
</evidence>
<keyword evidence="3" id="KW-1185">Reference proteome</keyword>
<proteinExistence type="predicted"/>
<feature type="region of interest" description="Disordered" evidence="1">
    <location>
        <begin position="90"/>
        <end position="112"/>
    </location>
</feature>
<dbReference type="AlphaFoldDB" id="A0A9W8ZCG1"/>
<dbReference type="Proteomes" id="UP001140510">
    <property type="component" value="Unassembled WGS sequence"/>
</dbReference>
<gene>
    <name evidence="2" type="ORF">N0V91_006453</name>
</gene>
<evidence type="ECO:0000256" key="1">
    <source>
        <dbReference type="SAM" id="MobiDB-lite"/>
    </source>
</evidence>
<protein>
    <submittedName>
        <fullName evidence="2">Uncharacterized protein</fullName>
    </submittedName>
</protein>
<name>A0A9W8ZCG1_9PLEO</name>
<dbReference type="EMBL" id="JAPEVA010000050">
    <property type="protein sequence ID" value="KAJ4403577.1"/>
    <property type="molecule type" value="Genomic_DNA"/>
</dbReference>